<keyword evidence="5" id="KW-0690">Ribosome biogenesis</keyword>
<reference evidence="13 14" key="1">
    <citation type="submission" date="2014-04" db="EMBL/GenBank/DDBJ databases">
        <authorList>
            <consortium name="DOE Joint Genome Institute"/>
            <person name="Kuo A."/>
            <person name="Kohler A."/>
            <person name="Jargeat P."/>
            <person name="Nagy L.G."/>
            <person name="Floudas D."/>
            <person name="Copeland A."/>
            <person name="Barry K.W."/>
            <person name="Cichocki N."/>
            <person name="Veneault-Fourrey C."/>
            <person name="LaButti K."/>
            <person name="Lindquist E.A."/>
            <person name="Lipzen A."/>
            <person name="Lundell T."/>
            <person name="Morin E."/>
            <person name="Murat C."/>
            <person name="Sun H."/>
            <person name="Tunlid A."/>
            <person name="Henrissat B."/>
            <person name="Grigoriev I.V."/>
            <person name="Hibbett D.S."/>
            <person name="Martin F."/>
            <person name="Nordberg H.P."/>
            <person name="Cantor M.N."/>
            <person name="Hua S.X."/>
        </authorList>
    </citation>
    <scope>NUCLEOTIDE SEQUENCE [LARGE SCALE GENOMIC DNA]</scope>
    <source>
        <strain evidence="13 14">Ve08.2h10</strain>
    </source>
</reference>
<sequence length="1107" mass="122352">MDALLPNVRPKESRKAPLERFLLTLRSHLLALPSIRSQNPIAAARALSKNGVSVPFALPNPTQETKWTVSFEPPSDLNVVGSWANQINVKKKDGGHFGVDLTVEMPSSMFQEKDYLNARYFHKRSYYLAVIARSISTSLQVDTFYAAALGDPRLTVLVLRPRRGSEHDFFNSHAEVRIIPVLPPSHPIPLNRLSPSNSNVRNQSQSQLLPTSSPSPTPIYNTALLLSTFPKLSLLSTNALVRSSPAFSDAHALLRIWANQRGYGEGSMCVHGFEGKGAWWAAVLGLIINGEDPAVGRTGKAGARRPIGKGLSSYQLFRASLDFLAKRDFGNDPAFVKSANRHMFPPDEYASKHCAVFVDATSTLNLLADVPLTSLDMLRYDAQQTLEQLIDSISTDDIFTDIFLKDQTHLSKRCDAIIRVDLLRVSKYGSAVDLMEYGTPDNALLSAVSKVLRCGLGDRVQAIAIFHPSSNVRSISEISGPRIAAVHIGLVYDSENALRLVDHGPPASEPETENTKEFRQLWGDKAELRRFKDGRIIESVVWEVNTSDERAHIPASIVRHLLHLHFGIPAADIQTIQTPFDAKLRIRDDVSRLHQTSGSFGGFKAALSAFDGVVRNLKALDDKLPLSLLNVSAVSEHLRYTSPFSPFPIPLSSSLALPTPLRYLAQIPIILEFEKSSKWPDDICAIQNIKLAFFETIATALMASTPGLRASVYIGDPRGLGVQDHVSLEILTAEGWAFSARIWHDREATVLERLIASPKTQPLFLAPSSCPITKYQREARHALDVYTRRLIHAPRHHRAVSDLSHRYAAYPGTVRLVKRWIASHWLLGIHITEEVVEIICARPFVGTNTMLPGMAVSVPRSKERGFALVLEFLKEWKPEDPLFVPMYEDNGSFTKPSVVAVSSKSGVWTVSTSQDKSGRMWTSCGPDAVAAHRLRALAEEACKILQAADADPYGVKRLFSHATDDYDILIELNPAVLPRYHHNVDADPAVWSKDRLGHATDGEAMSLPGFDPARMLFDDLEAMYSDTLKFFFDIYGGHRIGAIWLPSVSGGHSFRTLGGFSSIPAPKEEKKKGKAKGNVVLNQKSVLDEIERLGTGLIQKIVLRGQS</sequence>
<dbReference type="GO" id="GO:0034456">
    <property type="term" value="C:UTP-C complex"/>
    <property type="evidence" value="ECO:0007669"/>
    <property type="project" value="TreeGrafter"/>
</dbReference>
<dbReference type="GO" id="GO:0006409">
    <property type="term" value="P:tRNA export from nucleus"/>
    <property type="evidence" value="ECO:0007669"/>
    <property type="project" value="TreeGrafter"/>
</dbReference>
<dbReference type="PANTHER" id="PTHR17972">
    <property type="entry name" value="NUCLEOLAR RNA-ASSOCIATED PROTEIN"/>
    <property type="match status" value="1"/>
</dbReference>
<keyword evidence="4 5" id="KW-0539">Nucleus</keyword>
<keyword evidence="5" id="KW-0687">Ribonucleoprotein</keyword>
<feature type="domain" description="Nrap protein" evidence="8">
    <location>
        <begin position="246"/>
        <end position="405"/>
    </location>
</feature>
<evidence type="ECO:0000256" key="6">
    <source>
        <dbReference type="SAM" id="MobiDB-lite"/>
    </source>
</evidence>
<evidence type="ECO:0000256" key="5">
    <source>
        <dbReference type="RuleBase" id="RU364032"/>
    </source>
</evidence>
<feature type="compositionally biased region" description="Low complexity" evidence="6">
    <location>
        <begin position="194"/>
        <end position="214"/>
    </location>
</feature>
<evidence type="ECO:0000259" key="11">
    <source>
        <dbReference type="Pfam" id="PF17406"/>
    </source>
</evidence>
<reference evidence="14" key="2">
    <citation type="submission" date="2015-01" db="EMBL/GenBank/DDBJ databases">
        <title>Evolutionary Origins and Diversification of the Mycorrhizal Mutualists.</title>
        <authorList>
            <consortium name="DOE Joint Genome Institute"/>
            <consortium name="Mycorrhizal Genomics Consortium"/>
            <person name="Kohler A."/>
            <person name="Kuo A."/>
            <person name="Nagy L.G."/>
            <person name="Floudas D."/>
            <person name="Copeland A."/>
            <person name="Barry K.W."/>
            <person name="Cichocki N."/>
            <person name="Veneault-Fourrey C."/>
            <person name="LaButti K."/>
            <person name="Lindquist E.A."/>
            <person name="Lipzen A."/>
            <person name="Lundell T."/>
            <person name="Morin E."/>
            <person name="Murat C."/>
            <person name="Riley R."/>
            <person name="Ohm R."/>
            <person name="Sun H."/>
            <person name="Tunlid A."/>
            <person name="Henrissat B."/>
            <person name="Grigoriev I.V."/>
            <person name="Hibbett D.S."/>
            <person name="Martin F."/>
        </authorList>
    </citation>
    <scope>NUCLEOTIDE SEQUENCE [LARGE SCALE GENOMIC DNA]</scope>
    <source>
        <strain evidence="14">Ve08.2h10</strain>
    </source>
</reference>
<evidence type="ECO:0000259" key="9">
    <source>
        <dbReference type="Pfam" id="PF17404"/>
    </source>
</evidence>
<keyword evidence="3 5" id="KW-0694">RNA-binding</keyword>
<keyword evidence="14" id="KW-1185">Reference proteome</keyword>
<dbReference type="InterPro" id="IPR035371">
    <property type="entry name" value="Nrap_D6"/>
</dbReference>
<gene>
    <name evidence="13" type="ORF">PAXRUDRAFT_832582</name>
</gene>
<dbReference type="GO" id="GO:0032040">
    <property type="term" value="C:small-subunit processome"/>
    <property type="evidence" value="ECO:0007669"/>
    <property type="project" value="TreeGrafter"/>
</dbReference>
<dbReference type="GO" id="GO:0006364">
    <property type="term" value="P:rRNA processing"/>
    <property type="evidence" value="ECO:0007669"/>
    <property type="project" value="UniProtKB-KW"/>
</dbReference>
<feature type="domain" description="Nrap protein" evidence="11">
    <location>
        <begin position="807"/>
        <end position="960"/>
    </location>
</feature>
<proteinExistence type="inferred from homology"/>
<dbReference type="Gene3D" id="1.10.1410.10">
    <property type="match status" value="1"/>
</dbReference>
<evidence type="ECO:0000256" key="3">
    <source>
        <dbReference type="ARBA" id="ARBA00022884"/>
    </source>
</evidence>
<dbReference type="InParanoid" id="A0A0D0D1C5"/>
<evidence type="ECO:0000313" key="14">
    <source>
        <dbReference type="Proteomes" id="UP000054538"/>
    </source>
</evidence>
<dbReference type="PANTHER" id="PTHR17972:SF0">
    <property type="entry name" value="NUCLEOLAR PROTEIN 6"/>
    <property type="match status" value="1"/>
</dbReference>
<dbReference type="FunCoup" id="A0A0D0D1C5">
    <property type="interactions" value="628"/>
</dbReference>
<dbReference type="Proteomes" id="UP000054538">
    <property type="component" value="Unassembled WGS sequence"/>
</dbReference>
<dbReference type="InterPro" id="IPR035367">
    <property type="entry name" value="Nrap_D2"/>
</dbReference>
<dbReference type="OrthoDB" id="10251401at2759"/>
<feature type="domain" description="Nrap protein" evidence="10">
    <location>
        <begin position="592"/>
        <end position="805"/>
    </location>
</feature>
<dbReference type="Pfam" id="PF17404">
    <property type="entry name" value="Nrap_D3"/>
    <property type="match status" value="1"/>
</dbReference>
<dbReference type="Pfam" id="PF17407">
    <property type="entry name" value="Nrap_D6"/>
    <property type="match status" value="1"/>
</dbReference>
<keyword evidence="5" id="KW-0698">rRNA processing</keyword>
<dbReference type="HOGENOM" id="CLU_003502_1_0_1"/>
<dbReference type="Pfam" id="PF03813">
    <property type="entry name" value="Nrap"/>
    <property type="match status" value="1"/>
</dbReference>
<feature type="region of interest" description="Disordered" evidence="6">
    <location>
        <begin position="190"/>
        <end position="215"/>
    </location>
</feature>
<dbReference type="STRING" id="930991.A0A0D0D1C5"/>
<evidence type="ECO:0000256" key="4">
    <source>
        <dbReference type="ARBA" id="ARBA00023242"/>
    </source>
</evidence>
<accession>A0A0D0D1C5</accession>
<protein>
    <recommendedName>
        <fullName evidence="5">U3 small nucleolar RNA-associated protein 22</fullName>
    </recommendedName>
</protein>
<dbReference type="Gene3D" id="3.30.70.3030">
    <property type="match status" value="1"/>
</dbReference>
<dbReference type="Pfam" id="PF17406">
    <property type="entry name" value="Nrap_D5"/>
    <property type="match status" value="1"/>
</dbReference>
<dbReference type="InterPro" id="IPR035369">
    <property type="entry name" value="Nrap_D4"/>
</dbReference>
<dbReference type="Pfam" id="PF17403">
    <property type="entry name" value="Nrap_D2"/>
    <property type="match status" value="1"/>
</dbReference>
<evidence type="ECO:0000259" key="7">
    <source>
        <dbReference type="Pfam" id="PF03813"/>
    </source>
</evidence>
<feature type="domain" description="Nrap protein" evidence="9">
    <location>
        <begin position="413"/>
        <end position="566"/>
    </location>
</feature>
<dbReference type="InterPro" id="IPR035368">
    <property type="entry name" value="Nrap_D3"/>
</dbReference>
<evidence type="ECO:0000313" key="13">
    <source>
        <dbReference type="EMBL" id="KIK81853.1"/>
    </source>
</evidence>
<evidence type="ECO:0000259" key="10">
    <source>
        <dbReference type="Pfam" id="PF17405"/>
    </source>
</evidence>
<dbReference type="InterPro" id="IPR005554">
    <property type="entry name" value="NOL6/Upt22"/>
</dbReference>
<evidence type="ECO:0000259" key="8">
    <source>
        <dbReference type="Pfam" id="PF17403"/>
    </source>
</evidence>
<comment type="similarity">
    <text evidence="2 5">Belongs to the NRAP family.</text>
</comment>
<dbReference type="Pfam" id="PF17405">
    <property type="entry name" value="Nrap_D4"/>
    <property type="match status" value="1"/>
</dbReference>
<evidence type="ECO:0000256" key="2">
    <source>
        <dbReference type="ARBA" id="ARBA00006674"/>
    </source>
</evidence>
<comment type="subcellular location">
    <subcellularLocation>
        <location evidence="1 5">Nucleus</location>
        <location evidence="1 5">Nucleolus</location>
    </subcellularLocation>
</comment>
<dbReference type="GO" id="GO:0003723">
    <property type="term" value="F:RNA binding"/>
    <property type="evidence" value="ECO:0007669"/>
    <property type="project" value="UniProtKB-KW"/>
</dbReference>
<organism evidence="13 14">
    <name type="scientific">Paxillus rubicundulus Ve08.2h10</name>
    <dbReference type="NCBI Taxonomy" id="930991"/>
    <lineage>
        <taxon>Eukaryota</taxon>
        <taxon>Fungi</taxon>
        <taxon>Dikarya</taxon>
        <taxon>Basidiomycota</taxon>
        <taxon>Agaricomycotina</taxon>
        <taxon>Agaricomycetes</taxon>
        <taxon>Agaricomycetidae</taxon>
        <taxon>Boletales</taxon>
        <taxon>Paxilineae</taxon>
        <taxon>Paxillaceae</taxon>
        <taxon>Paxillus</taxon>
    </lineage>
</organism>
<feature type="domain" description="Nrap protein" evidence="7">
    <location>
        <begin position="99"/>
        <end position="234"/>
    </location>
</feature>
<name>A0A0D0D1C5_9AGAM</name>
<dbReference type="AlphaFoldDB" id="A0A0D0D1C5"/>
<dbReference type="GO" id="GO:0032545">
    <property type="term" value="C:CURI complex"/>
    <property type="evidence" value="ECO:0007669"/>
    <property type="project" value="TreeGrafter"/>
</dbReference>
<evidence type="ECO:0000259" key="12">
    <source>
        <dbReference type="Pfam" id="PF17407"/>
    </source>
</evidence>
<dbReference type="InterPro" id="IPR035370">
    <property type="entry name" value="Nrap_D5"/>
</dbReference>
<evidence type="ECO:0000256" key="1">
    <source>
        <dbReference type="ARBA" id="ARBA00004604"/>
    </source>
</evidence>
<feature type="domain" description="Nrap protein" evidence="12">
    <location>
        <begin position="964"/>
        <end position="1101"/>
    </location>
</feature>
<dbReference type="EMBL" id="KN825721">
    <property type="protein sequence ID" value="KIK81853.1"/>
    <property type="molecule type" value="Genomic_DNA"/>
</dbReference>
<dbReference type="InterPro" id="IPR035082">
    <property type="entry name" value="Nrap_D1"/>
</dbReference>